<dbReference type="Pfam" id="PF01494">
    <property type="entry name" value="FAD_binding_3"/>
    <property type="match status" value="1"/>
</dbReference>
<dbReference type="GO" id="GO:0071949">
    <property type="term" value="F:FAD binding"/>
    <property type="evidence" value="ECO:0007669"/>
    <property type="project" value="InterPro"/>
</dbReference>
<keyword evidence="3" id="KW-0274">FAD</keyword>
<comment type="similarity">
    <text evidence="1">Belongs to the paxM FAD-dependent monooxygenase family.</text>
</comment>
<keyword evidence="6" id="KW-0812">Transmembrane</keyword>
<dbReference type="Proteomes" id="UP000637239">
    <property type="component" value="Chromosome 1"/>
</dbReference>
<evidence type="ECO:0000256" key="3">
    <source>
        <dbReference type="ARBA" id="ARBA00022827"/>
    </source>
</evidence>
<evidence type="ECO:0000313" key="8">
    <source>
        <dbReference type="EMBL" id="BCR83771.1"/>
    </source>
</evidence>
<dbReference type="RefSeq" id="XP_043132293.1">
    <property type="nucleotide sequence ID" value="XM_043275713.1"/>
</dbReference>
<keyword evidence="4" id="KW-0560">Oxidoreductase</keyword>
<keyword evidence="5" id="KW-0503">Monooxygenase</keyword>
<evidence type="ECO:0000256" key="6">
    <source>
        <dbReference type="SAM" id="Phobius"/>
    </source>
</evidence>
<dbReference type="InterPro" id="IPR036188">
    <property type="entry name" value="FAD/NAD-bd_sf"/>
</dbReference>
<name>A0A7R7VFP3_ASPCH</name>
<keyword evidence="2" id="KW-0285">Flavoprotein</keyword>
<reference evidence="8" key="1">
    <citation type="submission" date="2021-01" db="EMBL/GenBank/DDBJ databases">
        <authorList>
            <consortium name="Aspergillus chevalieri M1 genome sequencing consortium"/>
            <person name="Kazuki M."/>
            <person name="Futagami T."/>
        </authorList>
    </citation>
    <scope>NUCLEOTIDE SEQUENCE</scope>
    <source>
        <strain evidence="8">M1</strain>
    </source>
</reference>
<organism evidence="8 9">
    <name type="scientific">Aspergillus chevalieri</name>
    <name type="common">Eurotium chevalieri</name>
    <dbReference type="NCBI Taxonomy" id="182096"/>
    <lineage>
        <taxon>Eukaryota</taxon>
        <taxon>Fungi</taxon>
        <taxon>Dikarya</taxon>
        <taxon>Ascomycota</taxon>
        <taxon>Pezizomycotina</taxon>
        <taxon>Eurotiomycetes</taxon>
        <taxon>Eurotiomycetidae</taxon>
        <taxon>Eurotiales</taxon>
        <taxon>Aspergillaceae</taxon>
        <taxon>Aspergillus</taxon>
        <taxon>Aspergillus subgen. Aspergillus</taxon>
    </lineage>
</organism>
<evidence type="ECO:0000256" key="5">
    <source>
        <dbReference type="ARBA" id="ARBA00023033"/>
    </source>
</evidence>
<dbReference type="GO" id="GO:0004497">
    <property type="term" value="F:monooxygenase activity"/>
    <property type="evidence" value="ECO:0007669"/>
    <property type="project" value="UniProtKB-KW"/>
</dbReference>
<dbReference type="InterPro" id="IPR002938">
    <property type="entry name" value="FAD-bd"/>
</dbReference>
<dbReference type="Gene3D" id="3.50.50.60">
    <property type="entry name" value="FAD/NAD(P)-binding domain"/>
    <property type="match status" value="1"/>
</dbReference>
<gene>
    <name evidence="8" type="ORF">ACHE_11173A</name>
</gene>
<dbReference type="SUPFAM" id="SSF51905">
    <property type="entry name" value="FAD/NAD(P)-binding domain"/>
    <property type="match status" value="1"/>
</dbReference>
<feature type="domain" description="FAD-binding" evidence="7">
    <location>
        <begin position="31"/>
        <end position="359"/>
    </location>
</feature>
<keyword evidence="6" id="KW-1133">Transmembrane helix</keyword>
<dbReference type="KEGG" id="ache:ACHE_11173A"/>
<protein>
    <recommendedName>
        <fullName evidence="7">FAD-binding domain-containing protein</fullName>
    </recommendedName>
</protein>
<dbReference type="PANTHER" id="PTHR13789">
    <property type="entry name" value="MONOOXYGENASE"/>
    <property type="match status" value="1"/>
</dbReference>
<evidence type="ECO:0000256" key="1">
    <source>
        <dbReference type="ARBA" id="ARBA00007992"/>
    </source>
</evidence>
<evidence type="ECO:0000256" key="2">
    <source>
        <dbReference type="ARBA" id="ARBA00022630"/>
    </source>
</evidence>
<proteinExistence type="inferred from homology"/>
<evidence type="ECO:0000313" key="9">
    <source>
        <dbReference type="Proteomes" id="UP000637239"/>
    </source>
</evidence>
<evidence type="ECO:0000259" key="7">
    <source>
        <dbReference type="Pfam" id="PF01494"/>
    </source>
</evidence>
<feature type="transmembrane region" description="Helical" evidence="6">
    <location>
        <begin position="28"/>
        <end position="48"/>
    </location>
</feature>
<keyword evidence="6" id="KW-0472">Membrane</keyword>
<dbReference type="AlphaFoldDB" id="A0A7R7VFP3"/>
<evidence type="ECO:0000256" key="4">
    <source>
        <dbReference type="ARBA" id="ARBA00023002"/>
    </source>
</evidence>
<keyword evidence="9" id="KW-1185">Reference proteome</keyword>
<dbReference type="InterPro" id="IPR050493">
    <property type="entry name" value="FAD-dep_Monooxygenase_BioMet"/>
</dbReference>
<reference evidence="8" key="2">
    <citation type="submission" date="2021-02" db="EMBL/GenBank/DDBJ databases">
        <title>Aspergillus chevalieri M1 genome sequence.</title>
        <authorList>
            <person name="Kadooka C."/>
            <person name="Mori K."/>
            <person name="Futagami T."/>
        </authorList>
    </citation>
    <scope>NUCLEOTIDE SEQUENCE</scope>
    <source>
        <strain evidence="8">M1</strain>
    </source>
</reference>
<accession>A0A7R7VFP3</accession>
<dbReference type="PRINTS" id="PR00420">
    <property type="entry name" value="RNGMNOXGNASE"/>
</dbReference>
<dbReference type="PANTHER" id="PTHR13789:SF316">
    <property type="entry name" value="FAD-BINDING DOMAIN-CONTAINING PROTEIN"/>
    <property type="match status" value="1"/>
</dbReference>
<dbReference type="EMBL" id="AP024416">
    <property type="protein sequence ID" value="BCR83771.1"/>
    <property type="molecule type" value="Genomic_DNA"/>
</dbReference>
<sequence>MRRYKQLDPYFLILSSFYRRIEVEMAGILEDVAIIGAGVGGAALAIALHQRSIPCRIYEARSEDAQAIGSGVTLGPNGCQVLDKLGLLKQVALRCFRSELHELKDAEGNTTGNCNPVTEQLYGYKNHRLYRQALIEEMKVKLKECEVPVEYNARFQKVVDEADDCVTFLINGRLERATLLVGSDGINSAVRKHVTSELPEYMGLASVYGHVLTDRVPWPSKSFNKNATIQDSPGALFMAPEVPDGSKLMVGRQFAHPPLDRANWEALAKDKDKLCALICKDYDKWHPLAQSILDQVEIERNGLLLWSYHYMPKLARWSSPTGRVIIIGDAAHAIPPSSGQGVNQAFEDSHTLAVLLSSLSPKMNLNEAMDFWHGLRQKRIDRIMEMTDATNRKRLPAGQRSVCGKTDGDQDQLLGNPMKWLFVPTTEDDIATWISSRI</sequence>
<dbReference type="GeneID" id="66978130"/>